<dbReference type="SMART" id="SM00906">
    <property type="entry name" value="Fungal_trans"/>
    <property type="match status" value="1"/>
</dbReference>
<evidence type="ECO:0000313" key="9">
    <source>
        <dbReference type="Proteomes" id="UP001303760"/>
    </source>
</evidence>
<gene>
    <name evidence="8" type="ORF">C8A03DRAFT_37557</name>
</gene>
<feature type="domain" description="Xylanolytic transcriptional activator regulatory" evidence="7">
    <location>
        <begin position="186"/>
        <end position="265"/>
    </location>
</feature>
<dbReference type="Pfam" id="PF04082">
    <property type="entry name" value="Fungal_trans"/>
    <property type="match status" value="1"/>
</dbReference>
<dbReference type="GO" id="GO:0000976">
    <property type="term" value="F:transcription cis-regulatory region binding"/>
    <property type="evidence" value="ECO:0007669"/>
    <property type="project" value="TreeGrafter"/>
</dbReference>
<keyword evidence="3" id="KW-0238">DNA-binding</keyword>
<evidence type="ECO:0000256" key="3">
    <source>
        <dbReference type="ARBA" id="ARBA00023125"/>
    </source>
</evidence>
<evidence type="ECO:0000256" key="2">
    <source>
        <dbReference type="ARBA" id="ARBA00023015"/>
    </source>
</evidence>
<accession>A0AAN7HB19</accession>
<proteinExistence type="predicted"/>
<keyword evidence="4" id="KW-0804">Transcription</keyword>
<keyword evidence="5" id="KW-0539">Nucleus</keyword>
<organism evidence="8 9">
    <name type="scientific">Achaetomium macrosporum</name>
    <dbReference type="NCBI Taxonomy" id="79813"/>
    <lineage>
        <taxon>Eukaryota</taxon>
        <taxon>Fungi</taxon>
        <taxon>Dikarya</taxon>
        <taxon>Ascomycota</taxon>
        <taxon>Pezizomycotina</taxon>
        <taxon>Sordariomycetes</taxon>
        <taxon>Sordariomycetidae</taxon>
        <taxon>Sordariales</taxon>
        <taxon>Chaetomiaceae</taxon>
        <taxon>Achaetomium</taxon>
    </lineage>
</organism>
<dbReference type="PANTHER" id="PTHR31845">
    <property type="entry name" value="FINGER DOMAIN PROTEIN, PUTATIVE-RELATED"/>
    <property type="match status" value="1"/>
</dbReference>
<dbReference type="PANTHER" id="PTHR31845:SF21">
    <property type="entry name" value="REGULATORY PROTEIN LEU3"/>
    <property type="match status" value="1"/>
</dbReference>
<dbReference type="EMBL" id="MU860342">
    <property type="protein sequence ID" value="KAK4234665.1"/>
    <property type="molecule type" value="Genomic_DNA"/>
</dbReference>
<dbReference type="InterPro" id="IPR007219">
    <property type="entry name" value="XnlR_reg_dom"/>
</dbReference>
<evidence type="ECO:0000256" key="1">
    <source>
        <dbReference type="ARBA" id="ARBA00004123"/>
    </source>
</evidence>
<comment type="caution">
    <text evidence="8">The sequence shown here is derived from an EMBL/GenBank/DDBJ whole genome shotgun (WGS) entry which is preliminary data.</text>
</comment>
<protein>
    <submittedName>
        <fullName evidence="8">Fungal-specific transcription factor domain-containing protein</fullName>
    </submittedName>
</protein>
<reference evidence="8" key="1">
    <citation type="journal article" date="2023" name="Mol. Phylogenet. Evol.">
        <title>Genome-scale phylogeny and comparative genomics of the fungal order Sordariales.</title>
        <authorList>
            <person name="Hensen N."/>
            <person name="Bonometti L."/>
            <person name="Westerberg I."/>
            <person name="Brannstrom I.O."/>
            <person name="Guillou S."/>
            <person name="Cros-Aarteil S."/>
            <person name="Calhoun S."/>
            <person name="Haridas S."/>
            <person name="Kuo A."/>
            <person name="Mondo S."/>
            <person name="Pangilinan J."/>
            <person name="Riley R."/>
            <person name="LaButti K."/>
            <person name="Andreopoulos B."/>
            <person name="Lipzen A."/>
            <person name="Chen C."/>
            <person name="Yan M."/>
            <person name="Daum C."/>
            <person name="Ng V."/>
            <person name="Clum A."/>
            <person name="Steindorff A."/>
            <person name="Ohm R.A."/>
            <person name="Martin F."/>
            <person name="Silar P."/>
            <person name="Natvig D.O."/>
            <person name="Lalanne C."/>
            <person name="Gautier V."/>
            <person name="Ament-Velasquez S.L."/>
            <person name="Kruys A."/>
            <person name="Hutchinson M.I."/>
            <person name="Powell A.J."/>
            <person name="Barry K."/>
            <person name="Miller A.N."/>
            <person name="Grigoriev I.V."/>
            <person name="Debuchy R."/>
            <person name="Gladieux P."/>
            <person name="Hiltunen Thoren M."/>
            <person name="Johannesson H."/>
        </authorList>
    </citation>
    <scope>NUCLEOTIDE SEQUENCE</scope>
    <source>
        <strain evidence="8">CBS 532.94</strain>
    </source>
</reference>
<evidence type="ECO:0000256" key="6">
    <source>
        <dbReference type="SAM" id="MobiDB-lite"/>
    </source>
</evidence>
<dbReference type="CDD" id="cd12148">
    <property type="entry name" value="fungal_TF_MHR"/>
    <property type="match status" value="1"/>
</dbReference>
<evidence type="ECO:0000313" key="8">
    <source>
        <dbReference type="EMBL" id="KAK4234665.1"/>
    </source>
</evidence>
<reference evidence="8" key="2">
    <citation type="submission" date="2023-05" db="EMBL/GenBank/DDBJ databases">
        <authorList>
            <consortium name="Lawrence Berkeley National Laboratory"/>
            <person name="Steindorff A."/>
            <person name="Hensen N."/>
            <person name="Bonometti L."/>
            <person name="Westerberg I."/>
            <person name="Brannstrom I.O."/>
            <person name="Guillou S."/>
            <person name="Cros-Aarteil S."/>
            <person name="Calhoun S."/>
            <person name="Haridas S."/>
            <person name="Kuo A."/>
            <person name="Mondo S."/>
            <person name="Pangilinan J."/>
            <person name="Riley R."/>
            <person name="Labutti K."/>
            <person name="Andreopoulos B."/>
            <person name="Lipzen A."/>
            <person name="Chen C."/>
            <person name="Yanf M."/>
            <person name="Daum C."/>
            <person name="Ng V."/>
            <person name="Clum A."/>
            <person name="Ohm R."/>
            <person name="Martin F."/>
            <person name="Silar P."/>
            <person name="Natvig D."/>
            <person name="Lalanne C."/>
            <person name="Gautier V."/>
            <person name="Ament-Velasquez S.L."/>
            <person name="Kruys A."/>
            <person name="Hutchinson M.I."/>
            <person name="Powell A.J."/>
            <person name="Barry K."/>
            <person name="Miller A.N."/>
            <person name="Grigoriev I.V."/>
            <person name="Debuchy R."/>
            <person name="Gladieux P."/>
            <person name="Thoren M.H."/>
            <person name="Johannesson H."/>
        </authorList>
    </citation>
    <scope>NUCLEOTIDE SEQUENCE</scope>
    <source>
        <strain evidence="8">CBS 532.94</strain>
    </source>
</reference>
<name>A0AAN7HB19_9PEZI</name>
<dbReference type="GO" id="GO:0000981">
    <property type="term" value="F:DNA-binding transcription factor activity, RNA polymerase II-specific"/>
    <property type="evidence" value="ECO:0007669"/>
    <property type="project" value="TreeGrafter"/>
</dbReference>
<comment type="subcellular location">
    <subcellularLocation>
        <location evidence="1">Nucleus</location>
    </subcellularLocation>
</comment>
<sequence length="574" mass="63764">MHAMRKRRAGLLSGHSSPVVAHCGRLEKDVRDLRRSLAESETPRPPPSSGTWPSETEMLKTAARPTVELHVEMPARSLGDVEVSGTTQLELIDTFFSQFHPQLPFLPGKEALVRDCAACPLLFWSVVAVASRATPALEGIRPRLVWPIRRLASESILQPRSLSIIQALLLLCLWPMPYASLIDDPSWAFCGIATQKALQLGLYRPLPALMQQTNGDEDCANSMRRTWVACFIVNQMLSDRFGIPTLVRLEPSILTAQMPPILRAVAESVHKDSVISSLLSQHKSNNVPPHFFNVLKVSETELESLETKHKEHDSPLLNRLLCSIKLRIYSLALVAHPRPTADSAIPDASDEDLYMANYVSKAYAVAIHVVNTSLERHFGILPDASPNSCQQRPQPCALWTFIDLQAFILAVFTLLHLVRNYKHLSNSTDISNAIQRAYSMLQACSVLDGDHFYRVCDVINYLASRRPSTETEGEPTGAEDTAPTIRPSVGIAHDVIKEAKGRYRDRRRFPEQFPDLGTTGTSTEAENMAGVAPSIDDSLQFPSSNPVDLDFAMMAWPHWDGGAAFWEGFDVSFQ</sequence>
<keyword evidence="9" id="KW-1185">Reference proteome</keyword>
<keyword evidence="2" id="KW-0805">Transcription regulation</keyword>
<dbReference type="GO" id="GO:0006351">
    <property type="term" value="P:DNA-templated transcription"/>
    <property type="evidence" value="ECO:0007669"/>
    <property type="project" value="InterPro"/>
</dbReference>
<dbReference type="AlphaFoldDB" id="A0AAN7HB19"/>
<dbReference type="Proteomes" id="UP001303760">
    <property type="component" value="Unassembled WGS sequence"/>
</dbReference>
<evidence type="ECO:0000256" key="4">
    <source>
        <dbReference type="ARBA" id="ARBA00023163"/>
    </source>
</evidence>
<dbReference type="GO" id="GO:0008270">
    <property type="term" value="F:zinc ion binding"/>
    <property type="evidence" value="ECO:0007669"/>
    <property type="project" value="InterPro"/>
</dbReference>
<dbReference type="GO" id="GO:0005634">
    <property type="term" value="C:nucleus"/>
    <property type="evidence" value="ECO:0007669"/>
    <property type="project" value="UniProtKB-SubCell"/>
</dbReference>
<dbReference type="InterPro" id="IPR051089">
    <property type="entry name" value="prtT"/>
</dbReference>
<evidence type="ECO:0000259" key="7">
    <source>
        <dbReference type="SMART" id="SM00906"/>
    </source>
</evidence>
<feature type="region of interest" description="Disordered" evidence="6">
    <location>
        <begin position="34"/>
        <end position="56"/>
    </location>
</feature>
<evidence type="ECO:0000256" key="5">
    <source>
        <dbReference type="ARBA" id="ARBA00023242"/>
    </source>
</evidence>